<sequence>MKLKTRLSFSIRKYSSMELEHGKWERVFKHYLAYREARKQSEGKDFT</sequence>
<proteinExistence type="predicted"/>
<reference evidence="1 2" key="1">
    <citation type="submission" date="2023-03" db="EMBL/GenBank/DDBJ databases">
        <title>Bacillus Genome Sequencing.</title>
        <authorList>
            <person name="Dunlap C."/>
        </authorList>
    </citation>
    <scope>NUCLEOTIDE SEQUENCE [LARGE SCALE GENOMIC DNA]</scope>
    <source>
        <strain evidence="1 2">B-23453</strain>
    </source>
</reference>
<organism evidence="1 2">
    <name type="scientific">Heyndrickxia acidicola</name>
    <dbReference type="NCBI Taxonomy" id="209389"/>
    <lineage>
        <taxon>Bacteria</taxon>
        <taxon>Bacillati</taxon>
        <taxon>Bacillota</taxon>
        <taxon>Bacilli</taxon>
        <taxon>Bacillales</taxon>
        <taxon>Bacillaceae</taxon>
        <taxon>Heyndrickxia</taxon>
    </lineage>
</organism>
<protein>
    <submittedName>
        <fullName evidence="1">Uncharacterized protein</fullName>
    </submittedName>
</protein>
<dbReference type="Proteomes" id="UP001341444">
    <property type="component" value="Unassembled WGS sequence"/>
</dbReference>
<evidence type="ECO:0000313" key="1">
    <source>
        <dbReference type="EMBL" id="MED1204090.1"/>
    </source>
</evidence>
<name>A0ABU6MM12_9BACI</name>
<gene>
    <name evidence="1" type="ORF">P4T90_13605</name>
</gene>
<evidence type="ECO:0000313" key="2">
    <source>
        <dbReference type="Proteomes" id="UP001341444"/>
    </source>
</evidence>
<keyword evidence="2" id="KW-1185">Reference proteome</keyword>
<comment type="caution">
    <text evidence="1">The sequence shown here is derived from an EMBL/GenBank/DDBJ whole genome shotgun (WGS) entry which is preliminary data.</text>
</comment>
<accession>A0ABU6MM12</accession>
<dbReference type="RefSeq" id="WP_157090604.1">
    <property type="nucleotide sequence ID" value="NZ_JARMAB010000020.1"/>
</dbReference>
<dbReference type="EMBL" id="JARMAB010000020">
    <property type="protein sequence ID" value="MED1204090.1"/>
    <property type="molecule type" value="Genomic_DNA"/>
</dbReference>